<gene>
    <name evidence="6" type="ORF">H735_04700</name>
</gene>
<dbReference type="InterPro" id="IPR036388">
    <property type="entry name" value="WH-like_DNA-bd_sf"/>
</dbReference>
<dbReference type="Pfam" id="PF03466">
    <property type="entry name" value="LysR_substrate"/>
    <property type="match status" value="1"/>
</dbReference>
<evidence type="ECO:0000313" key="7">
    <source>
        <dbReference type="Proteomes" id="UP000031586"/>
    </source>
</evidence>
<dbReference type="InterPro" id="IPR050389">
    <property type="entry name" value="LysR-type_TF"/>
</dbReference>
<evidence type="ECO:0000313" key="6">
    <source>
        <dbReference type="EMBL" id="KIF54348.1"/>
    </source>
</evidence>
<name>A0A0C1VW83_9VIBR</name>
<dbReference type="InterPro" id="IPR005119">
    <property type="entry name" value="LysR_subst-bd"/>
</dbReference>
<proteinExistence type="inferred from homology"/>
<evidence type="ECO:0000256" key="2">
    <source>
        <dbReference type="ARBA" id="ARBA00023015"/>
    </source>
</evidence>
<dbReference type="PATRIC" id="fig|1229493.5.peg.5871"/>
<dbReference type="AlphaFoldDB" id="A0A0C1VW83"/>
<evidence type="ECO:0000259" key="5">
    <source>
        <dbReference type="PROSITE" id="PS50931"/>
    </source>
</evidence>
<accession>A0A0C1VW83</accession>
<feature type="domain" description="HTH lysR-type" evidence="5">
    <location>
        <begin position="3"/>
        <end position="60"/>
    </location>
</feature>
<dbReference type="PROSITE" id="PS50931">
    <property type="entry name" value="HTH_LYSR"/>
    <property type="match status" value="1"/>
</dbReference>
<comment type="similarity">
    <text evidence="1">Belongs to the LysR transcriptional regulatory family.</text>
</comment>
<evidence type="ECO:0000256" key="3">
    <source>
        <dbReference type="ARBA" id="ARBA00023125"/>
    </source>
</evidence>
<protein>
    <submittedName>
        <fullName evidence="6">Transcriptional regulator</fullName>
    </submittedName>
</protein>
<dbReference type="SUPFAM" id="SSF46785">
    <property type="entry name" value="Winged helix' DNA-binding domain"/>
    <property type="match status" value="1"/>
</dbReference>
<evidence type="ECO:0000256" key="4">
    <source>
        <dbReference type="ARBA" id="ARBA00023163"/>
    </source>
</evidence>
<dbReference type="GO" id="GO:0003700">
    <property type="term" value="F:DNA-binding transcription factor activity"/>
    <property type="evidence" value="ECO:0007669"/>
    <property type="project" value="InterPro"/>
</dbReference>
<dbReference type="RefSeq" id="WP_020197727.1">
    <property type="nucleotide sequence ID" value="NZ_BAOH01000138.1"/>
</dbReference>
<dbReference type="InterPro" id="IPR036390">
    <property type="entry name" value="WH_DNA-bd_sf"/>
</dbReference>
<dbReference type="PANTHER" id="PTHR30118">
    <property type="entry name" value="HTH-TYPE TRANSCRIPTIONAL REGULATOR LEUO-RELATED"/>
    <property type="match status" value="1"/>
</dbReference>
<keyword evidence="3" id="KW-0238">DNA-binding</keyword>
<dbReference type="InterPro" id="IPR000847">
    <property type="entry name" value="LysR_HTH_N"/>
</dbReference>
<dbReference type="PANTHER" id="PTHR30118:SF12">
    <property type="entry name" value="TRANSCRIPTIONAL REGULATOR LYSR FAMILY"/>
    <property type="match status" value="1"/>
</dbReference>
<dbReference type="Gene3D" id="3.40.190.10">
    <property type="entry name" value="Periplasmic binding protein-like II"/>
    <property type="match status" value="2"/>
</dbReference>
<keyword evidence="4" id="KW-0804">Transcription</keyword>
<reference evidence="6 7" key="1">
    <citation type="submission" date="2014-07" db="EMBL/GenBank/DDBJ databases">
        <title>Unique and conserved regions in Vibrio harveyi and related species in comparison with the shrimp pathogen Vibrio harveyi CAIM 1792.</title>
        <authorList>
            <person name="Espinoza-Valles I."/>
            <person name="Vora G."/>
            <person name="Leekitcharoenphon P."/>
            <person name="Ussery D."/>
            <person name="Hoj L."/>
            <person name="Gomez-Gil B."/>
        </authorList>
    </citation>
    <scope>NUCLEOTIDE SEQUENCE [LARGE SCALE GENOMIC DNA]</scope>
    <source>
        <strain evidence="7">CAIM 1854 / LMG 25443</strain>
    </source>
</reference>
<dbReference type="Pfam" id="PF00126">
    <property type="entry name" value="HTH_1"/>
    <property type="match status" value="1"/>
</dbReference>
<dbReference type="Gene3D" id="1.10.10.10">
    <property type="entry name" value="Winged helix-like DNA-binding domain superfamily/Winged helix DNA-binding domain"/>
    <property type="match status" value="1"/>
</dbReference>
<keyword evidence="2" id="KW-0805">Transcription regulation</keyword>
<dbReference type="Proteomes" id="UP000031586">
    <property type="component" value="Unassembled WGS sequence"/>
</dbReference>
<organism evidence="6 7">
    <name type="scientific">Vibrio owensii CAIM 1854 = LMG 25443</name>
    <dbReference type="NCBI Taxonomy" id="1229493"/>
    <lineage>
        <taxon>Bacteria</taxon>
        <taxon>Pseudomonadati</taxon>
        <taxon>Pseudomonadota</taxon>
        <taxon>Gammaproteobacteria</taxon>
        <taxon>Vibrionales</taxon>
        <taxon>Vibrionaceae</taxon>
        <taxon>Vibrio</taxon>
    </lineage>
</organism>
<dbReference type="SUPFAM" id="SSF53850">
    <property type="entry name" value="Periplasmic binding protein-like II"/>
    <property type="match status" value="1"/>
</dbReference>
<dbReference type="EMBL" id="JPRD01000008">
    <property type="protein sequence ID" value="KIF54348.1"/>
    <property type="molecule type" value="Genomic_DNA"/>
</dbReference>
<dbReference type="GO" id="GO:0003677">
    <property type="term" value="F:DNA binding"/>
    <property type="evidence" value="ECO:0007669"/>
    <property type="project" value="UniProtKB-KW"/>
</dbReference>
<sequence length="310" mass="35423">MSFNYNLLKPLCCLLETRSINNTAIQLNTSASAVSRTLRSLREIFKDDLLIRKNGQMVLTSKGDELREKVIHLVADLESLTQNNSIDPLTLNRHVVIAMNASIAQWFAPILLEHLAKQAPNLSFSIEDWHDTTPQSISNARVDYGIHYFPLDLPKNLIQKRGEKDSFVLACHSLHPLAGKDIVAEEVNRYPLAIHTMKYWNDTQDHLSQHLKKKGIEVKIGLRTAHLSVLLKALKFSEFLFPCSKYLANSLGPSFSYLTSNDHAFEALRQKEFGFLYDNTKRNDPLINWLHNEVSSLMRRTIQINEECLV</sequence>
<comment type="caution">
    <text evidence="6">The sequence shown here is derived from an EMBL/GenBank/DDBJ whole genome shotgun (WGS) entry which is preliminary data.</text>
</comment>
<evidence type="ECO:0000256" key="1">
    <source>
        <dbReference type="ARBA" id="ARBA00009437"/>
    </source>
</evidence>